<keyword evidence="1" id="KW-0732">Signal</keyword>
<organism evidence="2 3">
    <name type="scientific">Sphingomonas telluris</name>
    <dbReference type="NCBI Taxonomy" id="2907998"/>
    <lineage>
        <taxon>Bacteria</taxon>
        <taxon>Pseudomonadati</taxon>
        <taxon>Pseudomonadota</taxon>
        <taxon>Alphaproteobacteria</taxon>
        <taxon>Sphingomonadales</taxon>
        <taxon>Sphingomonadaceae</taxon>
        <taxon>Sphingomonas</taxon>
    </lineage>
</organism>
<dbReference type="EMBL" id="JAKZHW010000001">
    <property type="protein sequence ID" value="MCH8615356.1"/>
    <property type="molecule type" value="Genomic_DNA"/>
</dbReference>
<dbReference type="Proteomes" id="UP001203058">
    <property type="component" value="Unassembled WGS sequence"/>
</dbReference>
<accession>A0ABS9VK40</accession>
<name>A0ABS9VK40_9SPHN</name>
<dbReference type="Gene3D" id="3.30.910.20">
    <property type="entry name" value="Skp domain"/>
    <property type="match status" value="1"/>
</dbReference>
<evidence type="ECO:0000313" key="2">
    <source>
        <dbReference type="EMBL" id="MCH8615356.1"/>
    </source>
</evidence>
<dbReference type="Pfam" id="PF03938">
    <property type="entry name" value="OmpH"/>
    <property type="match status" value="1"/>
</dbReference>
<feature type="signal peptide" evidence="1">
    <location>
        <begin position="1"/>
        <end position="22"/>
    </location>
</feature>
<sequence length="197" mass="20349">MKTIALAAAFAATILTPTVASAQAIPGAVVAVVDLEKVTGQCTACKTATAALQGQVNALKAREQALAAPLQTEGKAIQASIDALKGAEPDAALQARVKAFQTKQQTGAQELQRQQVQIQRNQAYISQQIQTKLGPIYQQVMQRRGANVMVEVGNTLATGAALDVSNDVLAALNAALPSVSTTAPAQAAPAQQQPQGR</sequence>
<proteinExistence type="predicted"/>
<dbReference type="SMART" id="SM00935">
    <property type="entry name" value="OmpH"/>
    <property type="match status" value="1"/>
</dbReference>
<evidence type="ECO:0000313" key="3">
    <source>
        <dbReference type="Proteomes" id="UP001203058"/>
    </source>
</evidence>
<keyword evidence="3" id="KW-1185">Reference proteome</keyword>
<dbReference type="SUPFAM" id="SSF111384">
    <property type="entry name" value="OmpH-like"/>
    <property type="match status" value="1"/>
</dbReference>
<gene>
    <name evidence="2" type="ORF">LZ016_04470</name>
</gene>
<comment type="caution">
    <text evidence="2">The sequence shown here is derived from an EMBL/GenBank/DDBJ whole genome shotgun (WGS) entry which is preliminary data.</text>
</comment>
<reference evidence="2 3" key="1">
    <citation type="submission" date="2022-03" db="EMBL/GenBank/DDBJ databases">
        <authorList>
            <person name="Jo J.-H."/>
            <person name="Im W.-T."/>
        </authorList>
    </citation>
    <scope>NUCLEOTIDE SEQUENCE [LARGE SCALE GENOMIC DNA]</scope>
    <source>
        <strain evidence="2 3">SM33</strain>
    </source>
</reference>
<dbReference type="RefSeq" id="WP_241446111.1">
    <property type="nucleotide sequence ID" value="NZ_JAKZHW010000001.1"/>
</dbReference>
<evidence type="ECO:0000256" key="1">
    <source>
        <dbReference type="SAM" id="SignalP"/>
    </source>
</evidence>
<dbReference type="InterPro" id="IPR024930">
    <property type="entry name" value="Skp_dom_sf"/>
</dbReference>
<feature type="chain" id="PRO_5045994983" evidence="1">
    <location>
        <begin position="23"/>
        <end position="197"/>
    </location>
</feature>
<dbReference type="InterPro" id="IPR005632">
    <property type="entry name" value="Chaperone_Skp"/>
</dbReference>
<protein>
    <submittedName>
        <fullName evidence="2">OmpH family outer membrane protein</fullName>
    </submittedName>
</protein>